<dbReference type="PRINTS" id="PR00111">
    <property type="entry name" value="ABHYDROLASE"/>
</dbReference>
<dbReference type="Pfam" id="PF12146">
    <property type="entry name" value="Hydrolase_4"/>
    <property type="match status" value="1"/>
</dbReference>
<proteinExistence type="predicted"/>
<dbReference type="KEGG" id="aeh:Mlg_1493"/>
<organism evidence="3 4">
    <name type="scientific">Alkalilimnicola ehrlichii (strain ATCC BAA-1101 / DSM 17681 / MLHE-1)</name>
    <dbReference type="NCBI Taxonomy" id="187272"/>
    <lineage>
        <taxon>Bacteria</taxon>
        <taxon>Pseudomonadati</taxon>
        <taxon>Pseudomonadota</taxon>
        <taxon>Gammaproteobacteria</taxon>
        <taxon>Chromatiales</taxon>
        <taxon>Ectothiorhodospiraceae</taxon>
        <taxon>Alkalilimnicola</taxon>
    </lineage>
</organism>
<feature type="domain" description="Serine aminopeptidase S33" evidence="2">
    <location>
        <begin position="62"/>
        <end position="295"/>
    </location>
</feature>
<dbReference type="ESTHER" id="alheh-q0a8j5">
    <property type="family name" value="Monoglyceridelipase_lysophospholip"/>
</dbReference>
<accession>Q0A8J5</accession>
<evidence type="ECO:0000313" key="3">
    <source>
        <dbReference type="EMBL" id="ABI56842.1"/>
    </source>
</evidence>
<reference evidence="4" key="1">
    <citation type="submission" date="2006-08" db="EMBL/GenBank/DDBJ databases">
        <title>Complete sequence of Alkalilimnicola ehrilichei MLHE-1.</title>
        <authorList>
            <person name="Copeland A."/>
            <person name="Lucas S."/>
            <person name="Lapidus A."/>
            <person name="Barry K."/>
            <person name="Detter J.C."/>
            <person name="Glavina del Rio T."/>
            <person name="Hammon N."/>
            <person name="Israni S."/>
            <person name="Dalin E."/>
            <person name="Tice H."/>
            <person name="Pitluck S."/>
            <person name="Sims D."/>
            <person name="Brettin T."/>
            <person name="Bruce D."/>
            <person name="Han C."/>
            <person name="Tapia R."/>
            <person name="Gilna P."/>
            <person name="Schmutz J."/>
            <person name="Larimer F."/>
            <person name="Land M."/>
            <person name="Hauser L."/>
            <person name="Kyrpides N."/>
            <person name="Mikhailova N."/>
            <person name="Oremland R.S."/>
            <person name="Hoeft S.E."/>
            <person name="Switzer-Blum J."/>
            <person name="Kulp T."/>
            <person name="King G."/>
            <person name="Tabita R."/>
            <person name="Witte B."/>
            <person name="Santini J.M."/>
            <person name="Basu P."/>
            <person name="Hollibaugh J.T."/>
            <person name="Xie G."/>
            <person name="Stolz J.F."/>
            <person name="Richardson P."/>
        </authorList>
    </citation>
    <scope>NUCLEOTIDE SEQUENCE [LARGE SCALE GENOMIC DNA]</scope>
    <source>
        <strain evidence="4">ATCC BAA-1101 / DSM 17681 / MLHE-1</strain>
    </source>
</reference>
<dbReference type="eggNOG" id="COG2267">
    <property type="taxonomic scope" value="Bacteria"/>
</dbReference>
<dbReference type="SUPFAM" id="SSF53474">
    <property type="entry name" value="alpha/beta-Hydrolases"/>
    <property type="match status" value="1"/>
</dbReference>
<dbReference type="PIRSF" id="PIRSF037442">
    <property type="entry name" value="UCP037442_abhydr"/>
    <property type="match status" value="1"/>
</dbReference>
<dbReference type="HOGENOM" id="CLU_026209_3_0_6"/>
<evidence type="ECO:0000259" key="2">
    <source>
        <dbReference type="Pfam" id="PF12146"/>
    </source>
</evidence>
<dbReference type="PROSITE" id="PS51257">
    <property type="entry name" value="PROKAR_LIPOPROTEIN"/>
    <property type="match status" value="1"/>
</dbReference>
<dbReference type="InterPro" id="IPR022742">
    <property type="entry name" value="Hydrolase_4"/>
</dbReference>
<keyword evidence="4" id="KW-1185">Reference proteome</keyword>
<dbReference type="Gene3D" id="3.40.50.1820">
    <property type="entry name" value="alpha/beta hydrolase"/>
    <property type="match status" value="1"/>
</dbReference>
<keyword evidence="1" id="KW-0732">Signal</keyword>
<dbReference type="InterPro" id="IPR051044">
    <property type="entry name" value="MAG_DAG_Lipase"/>
</dbReference>
<gene>
    <name evidence="3" type="ordered locus">Mlg_1493</name>
</gene>
<evidence type="ECO:0000256" key="1">
    <source>
        <dbReference type="SAM" id="SignalP"/>
    </source>
</evidence>
<dbReference type="EMBL" id="CP000453">
    <property type="protein sequence ID" value="ABI56842.1"/>
    <property type="molecule type" value="Genomic_DNA"/>
</dbReference>
<dbReference type="Proteomes" id="UP000001962">
    <property type="component" value="Chromosome"/>
</dbReference>
<dbReference type="AlphaFoldDB" id="Q0A8J5"/>
<sequence>MRRPAGFTALALILVFLLAACSVHGADPRAPAGPGSAHLEPGHVRMGDGEPLRLRRFGPEQAPDAVVLALHGLNDRAEAFVSLGETLADHDIALYAYDQRSFGASAYQGRWPGEATLVEDNLAILAALRERYPHRPLYLAGESMGAAVAILAAAHAPDAADRLILLSPATWARRTQPWYQRLALWLAVRLIPERTFTGESLGIRPTDNEAELRALGRDPLFIKETRVATLYGATNLMDHALERAAQLQTPTLLLYGAHDEIIPPEAICALIRQLPPTLDWHFAWYPDGWHMLTRDLSGERVRTDLAAWIHDPGAALPSNALRPADEAVHRLCPR</sequence>
<dbReference type="PANTHER" id="PTHR11614">
    <property type="entry name" value="PHOSPHOLIPASE-RELATED"/>
    <property type="match status" value="1"/>
</dbReference>
<keyword evidence="3" id="KW-0378">Hydrolase</keyword>
<dbReference type="InterPro" id="IPR029058">
    <property type="entry name" value="AB_hydrolase_fold"/>
</dbReference>
<feature type="signal peptide" evidence="1">
    <location>
        <begin position="1"/>
        <end position="25"/>
    </location>
</feature>
<dbReference type="InterPro" id="IPR017208">
    <property type="entry name" value="UCP037442_abhydr"/>
</dbReference>
<name>Q0A8J5_ALKEH</name>
<dbReference type="RefSeq" id="WP_011629237.1">
    <property type="nucleotide sequence ID" value="NC_008340.1"/>
</dbReference>
<dbReference type="GO" id="GO:0016787">
    <property type="term" value="F:hydrolase activity"/>
    <property type="evidence" value="ECO:0007669"/>
    <property type="project" value="UniProtKB-KW"/>
</dbReference>
<feature type="chain" id="PRO_5004167865" evidence="1">
    <location>
        <begin position="26"/>
        <end position="334"/>
    </location>
</feature>
<protein>
    <submittedName>
        <fullName evidence="3">Alpha/beta hydrolase fold protein</fullName>
    </submittedName>
</protein>
<evidence type="ECO:0000313" key="4">
    <source>
        <dbReference type="Proteomes" id="UP000001962"/>
    </source>
</evidence>
<dbReference type="InterPro" id="IPR000073">
    <property type="entry name" value="AB_hydrolase_1"/>
</dbReference>